<dbReference type="PANTHER" id="PTHR33776:SF3">
    <property type="entry name" value="PHD-TYPE DOMAIN-CONTAINING PROTEIN"/>
    <property type="match status" value="1"/>
</dbReference>
<protein>
    <recommendedName>
        <fullName evidence="1">Endonuclease/exonuclease/phosphatase domain-containing protein</fullName>
    </recommendedName>
</protein>
<dbReference type="EMBL" id="KB096209">
    <property type="protein sequence ID" value="ESO07446.1"/>
    <property type="molecule type" value="Genomic_DNA"/>
</dbReference>
<gene>
    <name evidence="3" type="primary">20209743</name>
    <name evidence="2" type="ORF">HELRODRAFT_184655</name>
</gene>
<dbReference type="Proteomes" id="UP000015101">
    <property type="component" value="Unassembled WGS sequence"/>
</dbReference>
<proteinExistence type="predicted"/>
<reference evidence="3" key="3">
    <citation type="submission" date="2015-06" db="UniProtKB">
        <authorList>
            <consortium name="EnsemblMetazoa"/>
        </authorList>
    </citation>
    <scope>IDENTIFICATION</scope>
</reference>
<dbReference type="RefSeq" id="XP_009014456.1">
    <property type="nucleotide sequence ID" value="XM_009016208.1"/>
</dbReference>
<dbReference type="Gene3D" id="3.60.10.10">
    <property type="entry name" value="Endonuclease/exonuclease/phosphatase"/>
    <property type="match status" value="1"/>
</dbReference>
<name>T1FLP4_HELRO</name>
<dbReference type="PANTHER" id="PTHR33776">
    <property type="entry name" value="ENDO/EXONUCLEASE/PHOSPHATASE DOMAIN-CONTAINING PROTEIN"/>
    <property type="match status" value="1"/>
</dbReference>
<dbReference type="AlphaFoldDB" id="T1FLP4"/>
<dbReference type="GeneID" id="20209743"/>
<dbReference type="EMBL" id="AMQM01011243">
    <property type="status" value="NOT_ANNOTATED_CDS"/>
    <property type="molecule type" value="Genomic_DNA"/>
</dbReference>
<keyword evidence="4" id="KW-1185">Reference proteome</keyword>
<organism evidence="3 4">
    <name type="scientific">Helobdella robusta</name>
    <name type="common">Californian leech</name>
    <dbReference type="NCBI Taxonomy" id="6412"/>
    <lineage>
        <taxon>Eukaryota</taxon>
        <taxon>Metazoa</taxon>
        <taxon>Spiralia</taxon>
        <taxon>Lophotrochozoa</taxon>
        <taxon>Annelida</taxon>
        <taxon>Clitellata</taxon>
        <taxon>Hirudinea</taxon>
        <taxon>Rhynchobdellida</taxon>
        <taxon>Glossiphoniidae</taxon>
        <taxon>Helobdella</taxon>
    </lineage>
</organism>
<sequence>MVGKGRSTKNSNSDALRCEKESTDVQCVCCGISFAVGMTPESLELLKACDNVKFVCDECLKSPSIKDQIIKTVESGKAEICDRINSLSKEIRSEIDAIKVKLEANEGKMSGLDVPGSKLCDEISNFRNEMTRSFASVVSSEVVKSVQIINDDVKKVQKTLTNVMESKEREANIVVFRLSEGTDDRNRVCKIISHLTGGVCGETNIIKLVRLGKKNDTVVRPILVKFDDVKVKELVFKNVFKMKSVGDNLSHERVKLMNGRQGPGYELCSLIKCGSHGFHSGGDDNSNSNENFNLGLLNVRSIARNVDGIYGLICDGLDVLVLTETWHGLPGNNSVSAAMPPGYCYVDFVRQHDPGHGGLVIYFRKEFGCRKINLPSFVTFEVVAIRLVINKNQFILLGVYRPGSAQITVLFFDELVSVLEHITMLNANILLMGDFNVHIERKDDPNTIRLFEIFEVFQLVNHVNESTHLRGGTLDLVVSSVDFPIISTTVLPHGVFSDHSFITVETIIAKPCRIPTKRFVRSWKNIDEDRFVEAVLNSPLSGSCLSNDVDDELKIFNEELKSIIDRLVPKRVIFDR</sequence>
<dbReference type="InParanoid" id="T1FLP4"/>
<dbReference type="SUPFAM" id="SSF56219">
    <property type="entry name" value="DNase I-like"/>
    <property type="match status" value="1"/>
</dbReference>
<evidence type="ECO:0000259" key="1">
    <source>
        <dbReference type="Pfam" id="PF03372"/>
    </source>
</evidence>
<dbReference type="OrthoDB" id="10072198at2759"/>
<dbReference type="KEGG" id="hro:HELRODRAFT_184655"/>
<dbReference type="CTD" id="20209743"/>
<accession>T1FLP4</accession>
<dbReference type="GO" id="GO:0003824">
    <property type="term" value="F:catalytic activity"/>
    <property type="evidence" value="ECO:0007669"/>
    <property type="project" value="InterPro"/>
</dbReference>
<dbReference type="HOGENOM" id="CLU_000680_29_4_1"/>
<dbReference type="EnsemblMetazoa" id="HelroT184655">
    <property type="protein sequence ID" value="HelroP184655"/>
    <property type="gene ID" value="HelroG184655"/>
</dbReference>
<evidence type="ECO:0000313" key="4">
    <source>
        <dbReference type="Proteomes" id="UP000015101"/>
    </source>
</evidence>
<evidence type="ECO:0000313" key="3">
    <source>
        <dbReference type="EnsemblMetazoa" id="HelroP184655"/>
    </source>
</evidence>
<dbReference type="Pfam" id="PF03372">
    <property type="entry name" value="Exo_endo_phos"/>
    <property type="match status" value="1"/>
</dbReference>
<dbReference type="InterPro" id="IPR005135">
    <property type="entry name" value="Endo/exonuclease/phosphatase"/>
</dbReference>
<reference evidence="4" key="1">
    <citation type="submission" date="2012-12" db="EMBL/GenBank/DDBJ databases">
        <authorList>
            <person name="Hellsten U."/>
            <person name="Grimwood J."/>
            <person name="Chapman J.A."/>
            <person name="Shapiro H."/>
            <person name="Aerts A."/>
            <person name="Otillar R.P."/>
            <person name="Terry A.Y."/>
            <person name="Boore J.L."/>
            <person name="Simakov O."/>
            <person name="Marletaz F."/>
            <person name="Cho S.-J."/>
            <person name="Edsinger-Gonzales E."/>
            <person name="Havlak P."/>
            <person name="Kuo D.-H."/>
            <person name="Larsson T."/>
            <person name="Lv J."/>
            <person name="Arendt D."/>
            <person name="Savage R."/>
            <person name="Osoegawa K."/>
            <person name="de Jong P."/>
            <person name="Lindberg D.R."/>
            <person name="Seaver E.C."/>
            <person name="Weisblat D.A."/>
            <person name="Putnam N.H."/>
            <person name="Grigoriev I.V."/>
            <person name="Rokhsar D.S."/>
        </authorList>
    </citation>
    <scope>NUCLEOTIDE SEQUENCE</scope>
</reference>
<reference evidence="2 4" key="2">
    <citation type="journal article" date="2013" name="Nature">
        <title>Insights into bilaterian evolution from three spiralian genomes.</title>
        <authorList>
            <person name="Simakov O."/>
            <person name="Marletaz F."/>
            <person name="Cho S.J."/>
            <person name="Edsinger-Gonzales E."/>
            <person name="Havlak P."/>
            <person name="Hellsten U."/>
            <person name="Kuo D.H."/>
            <person name="Larsson T."/>
            <person name="Lv J."/>
            <person name="Arendt D."/>
            <person name="Savage R."/>
            <person name="Osoegawa K."/>
            <person name="de Jong P."/>
            <person name="Grimwood J."/>
            <person name="Chapman J.A."/>
            <person name="Shapiro H."/>
            <person name="Aerts A."/>
            <person name="Otillar R.P."/>
            <person name="Terry A.Y."/>
            <person name="Boore J.L."/>
            <person name="Grigoriev I.V."/>
            <person name="Lindberg D.R."/>
            <person name="Seaver E.C."/>
            <person name="Weisblat D.A."/>
            <person name="Putnam N.H."/>
            <person name="Rokhsar D.S."/>
        </authorList>
    </citation>
    <scope>NUCLEOTIDE SEQUENCE</scope>
</reference>
<feature type="domain" description="Endonuclease/exonuclease/phosphatase" evidence="1">
    <location>
        <begin position="293"/>
        <end position="499"/>
    </location>
</feature>
<dbReference type="InterPro" id="IPR036691">
    <property type="entry name" value="Endo/exonu/phosph_ase_sf"/>
</dbReference>
<evidence type="ECO:0000313" key="2">
    <source>
        <dbReference type="EMBL" id="ESO07446.1"/>
    </source>
</evidence>